<dbReference type="EMBL" id="LRBV02000004">
    <property type="status" value="NOT_ANNOTATED_CDS"/>
    <property type="molecule type" value="Genomic_DNA"/>
</dbReference>
<organism evidence="1 2">
    <name type="scientific">Quercus lobata</name>
    <name type="common">Valley oak</name>
    <dbReference type="NCBI Taxonomy" id="97700"/>
    <lineage>
        <taxon>Eukaryota</taxon>
        <taxon>Viridiplantae</taxon>
        <taxon>Streptophyta</taxon>
        <taxon>Embryophyta</taxon>
        <taxon>Tracheophyta</taxon>
        <taxon>Spermatophyta</taxon>
        <taxon>Magnoliopsida</taxon>
        <taxon>eudicotyledons</taxon>
        <taxon>Gunneridae</taxon>
        <taxon>Pentapetalae</taxon>
        <taxon>rosids</taxon>
        <taxon>fabids</taxon>
        <taxon>Fagales</taxon>
        <taxon>Fagaceae</taxon>
        <taxon>Quercus</taxon>
    </lineage>
</organism>
<dbReference type="Gramene" id="QL04p039317:mrna">
    <property type="protein sequence ID" value="QL04p039317:mrna"/>
    <property type="gene ID" value="QL04p039317"/>
</dbReference>
<protein>
    <submittedName>
        <fullName evidence="1">Uncharacterized protein</fullName>
    </submittedName>
</protein>
<evidence type="ECO:0000313" key="2">
    <source>
        <dbReference type="Proteomes" id="UP000594261"/>
    </source>
</evidence>
<reference evidence="1" key="2">
    <citation type="submission" date="2021-01" db="UniProtKB">
        <authorList>
            <consortium name="EnsemblPlants"/>
        </authorList>
    </citation>
    <scope>IDENTIFICATION</scope>
</reference>
<dbReference type="AlphaFoldDB" id="A0A7N2R325"/>
<sequence length="250" mass="27671">MKPESKIASKTHTYSNGINSSNFKLKKTASCFDFTKLSEALNVAQEKGTVGEVVDNINDASSSSSSSANSTYDFSKLLEVVHGIQEKKKSKYQTNRGTTNRDWQLTIKLAGYINRKTKRRRYAYEAKDIAGTIIFVGCSSGGARTLLMAIQEALVEALSKAKDLGYQSIIVLTANRKMEQVCNGSNDMRKPQRQEQAIIANLHLFRQQGVTCYIKNGKGFPPSKLVACATVANRDKCQIDKETHMQLIEG</sequence>
<name>A0A7N2R325_QUELO</name>
<evidence type="ECO:0000313" key="1">
    <source>
        <dbReference type="EnsemblPlants" id="QL04p039317:mrna"/>
    </source>
</evidence>
<dbReference type="InParanoid" id="A0A7N2R325"/>
<dbReference type="Proteomes" id="UP000594261">
    <property type="component" value="Chromosome 4"/>
</dbReference>
<keyword evidence="2" id="KW-1185">Reference proteome</keyword>
<dbReference type="EnsemblPlants" id="QL04p039317:mrna">
    <property type="protein sequence ID" value="QL04p039317:mrna"/>
    <property type="gene ID" value="QL04p039317"/>
</dbReference>
<proteinExistence type="predicted"/>
<accession>A0A7N2R325</accession>
<reference evidence="1 2" key="1">
    <citation type="journal article" date="2016" name="G3 (Bethesda)">
        <title>First Draft Assembly and Annotation of the Genome of a California Endemic Oak Quercus lobata Nee (Fagaceae).</title>
        <authorList>
            <person name="Sork V.L."/>
            <person name="Fitz-Gibbon S.T."/>
            <person name="Puiu D."/>
            <person name="Crepeau M."/>
            <person name="Gugger P.F."/>
            <person name="Sherman R."/>
            <person name="Stevens K."/>
            <person name="Langley C.H."/>
            <person name="Pellegrini M."/>
            <person name="Salzberg S.L."/>
        </authorList>
    </citation>
    <scope>NUCLEOTIDE SEQUENCE [LARGE SCALE GENOMIC DNA]</scope>
    <source>
        <strain evidence="1 2">cv. SW786</strain>
    </source>
</reference>